<comment type="similarity">
    <text evidence="2">Belongs to the DoxX family.</text>
</comment>
<feature type="transmembrane region" description="Helical" evidence="7">
    <location>
        <begin position="43"/>
        <end position="61"/>
    </location>
</feature>
<dbReference type="Pfam" id="PF07681">
    <property type="entry name" value="DoxX"/>
    <property type="match status" value="1"/>
</dbReference>
<dbReference type="PANTHER" id="PTHR33452:SF4">
    <property type="entry name" value="BLL4328 PROTEIN"/>
    <property type="match status" value="1"/>
</dbReference>
<comment type="caution">
    <text evidence="9">The sequence shown here is derived from an EMBL/GenBank/DDBJ whole genome shotgun (WGS) entry which is preliminary data.</text>
</comment>
<evidence type="ECO:0000256" key="4">
    <source>
        <dbReference type="ARBA" id="ARBA00022692"/>
    </source>
</evidence>
<dbReference type="EMBL" id="JAFHKU010000131">
    <property type="protein sequence ID" value="MBN3558900.1"/>
    <property type="molecule type" value="Genomic_DNA"/>
</dbReference>
<reference evidence="8 10" key="1">
    <citation type="submission" date="2020-08" db="EMBL/GenBank/DDBJ databases">
        <title>Genomic Encyclopedia of Type Strains, Phase IV (KMG-IV): sequencing the most valuable type-strain genomes for metagenomic binning, comparative biology and taxonomic classification.</title>
        <authorList>
            <person name="Goeker M."/>
        </authorList>
    </citation>
    <scope>NUCLEOTIDE SEQUENCE [LARGE SCALE GENOMIC DNA]</scope>
    <source>
        <strain evidence="8 10">DSM 14562</strain>
    </source>
</reference>
<evidence type="ECO:0000256" key="5">
    <source>
        <dbReference type="ARBA" id="ARBA00022989"/>
    </source>
</evidence>
<dbReference type="Proteomes" id="UP000704529">
    <property type="component" value="Unassembled WGS sequence"/>
</dbReference>
<dbReference type="AlphaFoldDB" id="A0AA41A2L4"/>
<dbReference type="InterPro" id="IPR051907">
    <property type="entry name" value="DoxX-like_oxidoreductase"/>
</dbReference>
<evidence type="ECO:0000313" key="11">
    <source>
        <dbReference type="Proteomes" id="UP000704529"/>
    </source>
</evidence>
<keyword evidence="10" id="KW-1185">Reference proteome</keyword>
<sequence length="126" mass="13140">MPVPTRFSAPLLSLFRAVFGLMFLAHGVSKFFGLPPFPMPLNPLLTAAGVLELVGGAMLFVGLFTRPVAFLLSGQMAVAYFMAHAPQGFLPLANGGEAAILYCFAFLYLAAAGGGSIGVDAMRRGG</sequence>
<dbReference type="RefSeq" id="WP_184104253.1">
    <property type="nucleotide sequence ID" value="NZ_JACHNX010000002.1"/>
</dbReference>
<dbReference type="GO" id="GO:0005886">
    <property type="term" value="C:plasma membrane"/>
    <property type="evidence" value="ECO:0007669"/>
    <property type="project" value="UniProtKB-SubCell"/>
</dbReference>
<keyword evidence="5 7" id="KW-1133">Transmembrane helix</keyword>
<evidence type="ECO:0000313" key="8">
    <source>
        <dbReference type="EMBL" id="MBB4608583.1"/>
    </source>
</evidence>
<dbReference type="InterPro" id="IPR032808">
    <property type="entry name" value="DoxX"/>
</dbReference>
<evidence type="ECO:0000313" key="10">
    <source>
        <dbReference type="Proteomes" id="UP000584663"/>
    </source>
</evidence>
<organism evidence="9 11">
    <name type="scientific">Sphingomonas yabuuchiae</name>
    <dbReference type="NCBI Taxonomy" id="172044"/>
    <lineage>
        <taxon>Bacteria</taxon>
        <taxon>Pseudomonadati</taxon>
        <taxon>Pseudomonadota</taxon>
        <taxon>Alphaproteobacteria</taxon>
        <taxon>Sphingomonadales</taxon>
        <taxon>Sphingomonadaceae</taxon>
        <taxon>Sphingomonas</taxon>
    </lineage>
</organism>
<dbReference type="Proteomes" id="UP000584663">
    <property type="component" value="Unassembled WGS sequence"/>
</dbReference>
<gene>
    <name evidence="8" type="ORF">GGQ89_000785</name>
    <name evidence="9" type="ORF">JYA60_11760</name>
</gene>
<evidence type="ECO:0000256" key="1">
    <source>
        <dbReference type="ARBA" id="ARBA00004651"/>
    </source>
</evidence>
<comment type="subcellular location">
    <subcellularLocation>
        <location evidence="1">Cell membrane</location>
        <topology evidence="1">Multi-pass membrane protein</topology>
    </subcellularLocation>
</comment>
<evidence type="ECO:0000313" key="9">
    <source>
        <dbReference type="EMBL" id="MBN3558900.1"/>
    </source>
</evidence>
<name>A0AA41A2L4_9SPHN</name>
<keyword evidence="3" id="KW-1003">Cell membrane</keyword>
<accession>A0AA41A2L4</accession>
<evidence type="ECO:0000256" key="3">
    <source>
        <dbReference type="ARBA" id="ARBA00022475"/>
    </source>
</evidence>
<feature type="transmembrane region" description="Helical" evidence="7">
    <location>
        <begin position="68"/>
        <end position="87"/>
    </location>
</feature>
<keyword evidence="6 7" id="KW-0472">Membrane</keyword>
<dbReference type="PANTHER" id="PTHR33452">
    <property type="entry name" value="OXIDOREDUCTASE CATD-RELATED"/>
    <property type="match status" value="1"/>
</dbReference>
<keyword evidence="4 7" id="KW-0812">Transmembrane</keyword>
<evidence type="ECO:0000256" key="2">
    <source>
        <dbReference type="ARBA" id="ARBA00006679"/>
    </source>
</evidence>
<evidence type="ECO:0000256" key="7">
    <source>
        <dbReference type="SAM" id="Phobius"/>
    </source>
</evidence>
<proteinExistence type="inferred from homology"/>
<dbReference type="EMBL" id="JACHNX010000002">
    <property type="protein sequence ID" value="MBB4608583.1"/>
    <property type="molecule type" value="Genomic_DNA"/>
</dbReference>
<reference evidence="9" key="2">
    <citation type="submission" date="2021-01" db="EMBL/GenBank/DDBJ databases">
        <title>Genome Sequencing of Type Strains.</title>
        <authorList>
            <person name="Lemaire J.F."/>
            <person name="Inderbitzin P."/>
            <person name="Collins S.B."/>
            <person name="Wespe N."/>
            <person name="Knight-Connoni V."/>
        </authorList>
    </citation>
    <scope>NUCLEOTIDE SEQUENCE</scope>
    <source>
        <strain evidence="9">DSM 14562</strain>
    </source>
</reference>
<evidence type="ECO:0000256" key="6">
    <source>
        <dbReference type="ARBA" id="ARBA00023136"/>
    </source>
</evidence>
<protein>
    <submittedName>
        <fullName evidence="9">DoxX family protein</fullName>
    </submittedName>
    <submittedName>
        <fullName evidence="8">Oxidoreductase</fullName>
    </submittedName>
</protein>
<feature type="transmembrane region" description="Helical" evidence="7">
    <location>
        <begin position="99"/>
        <end position="119"/>
    </location>
</feature>